<dbReference type="InterPro" id="IPR052925">
    <property type="entry name" value="Phage_Integrase-like_Recomb"/>
</dbReference>
<organism evidence="3 4">
    <name type="scientific">Mycena maculata</name>
    <dbReference type="NCBI Taxonomy" id="230809"/>
    <lineage>
        <taxon>Eukaryota</taxon>
        <taxon>Fungi</taxon>
        <taxon>Dikarya</taxon>
        <taxon>Basidiomycota</taxon>
        <taxon>Agaricomycotina</taxon>
        <taxon>Agaricomycetes</taxon>
        <taxon>Agaricomycetidae</taxon>
        <taxon>Agaricales</taxon>
        <taxon>Marasmiineae</taxon>
        <taxon>Mycenaceae</taxon>
        <taxon>Mycena</taxon>
    </lineage>
</organism>
<gene>
    <name evidence="3" type="ORF">DFH07DRAFT_752328</name>
</gene>
<dbReference type="InterPro" id="IPR010998">
    <property type="entry name" value="Integrase_recombinase_N"/>
</dbReference>
<reference evidence="3" key="1">
    <citation type="submission" date="2023-03" db="EMBL/GenBank/DDBJ databases">
        <title>Massive genome expansion in bonnet fungi (Mycena s.s.) driven by repeated elements and novel gene families across ecological guilds.</title>
        <authorList>
            <consortium name="Lawrence Berkeley National Laboratory"/>
            <person name="Harder C.B."/>
            <person name="Miyauchi S."/>
            <person name="Viragh M."/>
            <person name="Kuo A."/>
            <person name="Thoen E."/>
            <person name="Andreopoulos B."/>
            <person name="Lu D."/>
            <person name="Skrede I."/>
            <person name="Drula E."/>
            <person name="Henrissat B."/>
            <person name="Morin E."/>
            <person name="Kohler A."/>
            <person name="Barry K."/>
            <person name="LaButti K."/>
            <person name="Morin E."/>
            <person name="Salamov A."/>
            <person name="Lipzen A."/>
            <person name="Mereny Z."/>
            <person name="Hegedus B."/>
            <person name="Baldrian P."/>
            <person name="Stursova M."/>
            <person name="Weitz H."/>
            <person name="Taylor A."/>
            <person name="Grigoriev I.V."/>
            <person name="Nagy L.G."/>
            <person name="Martin F."/>
            <person name="Kauserud H."/>
        </authorList>
    </citation>
    <scope>NUCLEOTIDE SEQUENCE</scope>
    <source>
        <strain evidence="3">CBHHK188m</strain>
    </source>
</reference>
<keyword evidence="4" id="KW-1185">Reference proteome</keyword>
<sequence length="322" mass="35602">MAATSVTRCEAEIDRVICHAWAPATLDKYDNGLAHFLSYCDNMEVPIPFRLPASEFLLCAFAASFAGSLASSTVENKLNGVRAWHIVNNVEYKGSLRLNYVMKGVANLAPDALPPRPPITLEMLRLLYDHLDLSNPFDAAVFCAAVVAFWCQCRLGELFSTTERSFDPSLIPSVSDLATPCTKVGSRLLRLPCTKTKRSRGESTFLSKQKGFSDPVHAVEHHLSTNQLESTDPLFSYRTSNGGLLALTKCKFMAHFNQVWGAFGLPKSTGHCFRIGGTTELLLAGVPPDVVKMMGRWSSDSFLRYWCSLHRIAPLHSELLDI</sequence>
<evidence type="ECO:0000256" key="1">
    <source>
        <dbReference type="ARBA" id="ARBA00023125"/>
    </source>
</evidence>
<dbReference type="InterPro" id="IPR011010">
    <property type="entry name" value="DNA_brk_join_enz"/>
</dbReference>
<evidence type="ECO:0000256" key="2">
    <source>
        <dbReference type="ARBA" id="ARBA00023172"/>
    </source>
</evidence>
<dbReference type="AlphaFoldDB" id="A0AAD7ICL6"/>
<keyword evidence="1" id="KW-0238">DNA-binding</keyword>
<proteinExistence type="predicted"/>
<dbReference type="Gene3D" id="1.10.443.10">
    <property type="entry name" value="Intergrase catalytic core"/>
    <property type="match status" value="1"/>
</dbReference>
<dbReference type="Gene3D" id="1.10.150.130">
    <property type="match status" value="1"/>
</dbReference>
<evidence type="ECO:0000313" key="3">
    <source>
        <dbReference type="EMBL" id="KAJ7739025.1"/>
    </source>
</evidence>
<dbReference type="SUPFAM" id="SSF47823">
    <property type="entry name" value="lambda integrase-like, N-terminal domain"/>
    <property type="match status" value="1"/>
</dbReference>
<dbReference type="PANTHER" id="PTHR34605:SF3">
    <property type="entry name" value="P CELL-TYPE AGGLUTINATION PROTEIN MAP4-LIKE-RELATED"/>
    <property type="match status" value="1"/>
</dbReference>
<comment type="caution">
    <text evidence="3">The sequence shown here is derived from an EMBL/GenBank/DDBJ whole genome shotgun (WGS) entry which is preliminary data.</text>
</comment>
<keyword evidence="2" id="KW-0233">DNA recombination</keyword>
<evidence type="ECO:0000313" key="4">
    <source>
        <dbReference type="Proteomes" id="UP001215280"/>
    </source>
</evidence>
<dbReference type="EMBL" id="JARJLG010000134">
    <property type="protein sequence ID" value="KAJ7739025.1"/>
    <property type="molecule type" value="Genomic_DNA"/>
</dbReference>
<dbReference type="SUPFAM" id="SSF56349">
    <property type="entry name" value="DNA breaking-rejoining enzymes"/>
    <property type="match status" value="1"/>
</dbReference>
<dbReference type="GO" id="GO:0006310">
    <property type="term" value="P:DNA recombination"/>
    <property type="evidence" value="ECO:0007669"/>
    <property type="project" value="UniProtKB-KW"/>
</dbReference>
<protein>
    <recommendedName>
        <fullName evidence="5">DNA breaking-rejoining enzyme</fullName>
    </recommendedName>
</protein>
<name>A0AAD7ICL6_9AGAR</name>
<dbReference type="GO" id="GO:0003677">
    <property type="term" value="F:DNA binding"/>
    <property type="evidence" value="ECO:0007669"/>
    <property type="project" value="UniProtKB-KW"/>
</dbReference>
<dbReference type="Proteomes" id="UP001215280">
    <property type="component" value="Unassembled WGS sequence"/>
</dbReference>
<evidence type="ECO:0008006" key="5">
    <source>
        <dbReference type="Google" id="ProtNLM"/>
    </source>
</evidence>
<accession>A0AAD7ICL6</accession>
<dbReference type="PANTHER" id="PTHR34605">
    <property type="entry name" value="PHAGE_INTEGRASE DOMAIN-CONTAINING PROTEIN"/>
    <property type="match status" value="1"/>
</dbReference>
<dbReference type="InterPro" id="IPR013762">
    <property type="entry name" value="Integrase-like_cat_sf"/>
</dbReference>
<dbReference type="GO" id="GO:0015074">
    <property type="term" value="P:DNA integration"/>
    <property type="evidence" value="ECO:0007669"/>
    <property type="project" value="InterPro"/>
</dbReference>